<feature type="transmembrane region" description="Helical" evidence="1">
    <location>
        <begin position="98"/>
        <end position="118"/>
    </location>
</feature>
<name>A0A550C0A7_9AGAR</name>
<keyword evidence="3" id="KW-1185">Reference proteome</keyword>
<keyword evidence="1" id="KW-0812">Transmembrane</keyword>
<organism evidence="2 3">
    <name type="scientific">Schizophyllum amplum</name>
    <dbReference type="NCBI Taxonomy" id="97359"/>
    <lineage>
        <taxon>Eukaryota</taxon>
        <taxon>Fungi</taxon>
        <taxon>Dikarya</taxon>
        <taxon>Basidiomycota</taxon>
        <taxon>Agaricomycotina</taxon>
        <taxon>Agaricomycetes</taxon>
        <taxon>Agaricomycetidae</taxon>
        <taxon>Agaricales</taxon>
        <taxon>Schizophyllaceae</taxon>
        <taxon>Schizophyllum</taxon>
    </lineage>
</organism>
<protein>
    <submittedName>
        <fullName evidence="2">Uncharacterized protein</fullName>
    </submittedName>
</protein>
<dbReference type="EMBL" id="VDMD01000037">
    <property type="protein sequence ID" value="TRM58224.1"/>
    <property type="molecule type" value="Genomic_DNA"/>
</dbReference>
<accession>A0A550C0A7</accession>
<gene>
    <name evidence="2" type="ORF">BD626DRAFT_573660</name>
</gene>
<evidence type="ECO:0000313" key="2">
    <source>
        <dbReference type="EMBL" id="TRM58224.1"/>
    </source>
</evidence>
<keyword evidence="1" id="KW-1133">Transmembrane helix</keyword>
<evidence type="ECO:0000256" key="1">
    <source>
        <dbReference type="SAM" id="Phobius"/>
    </source>
</evidence>
<comment type="caution">
    <text evidence="2">The sequence shown here is derived from an EMBL/GenBank/DDBJ whole genome shotgun (WGS) entry which is preliminary data.</text>
</comment>
<proteinExistence type="predicted"/>
<dbReference type="AlphaFoldDB" id="A0A550C0A7"/>
<reference evidence="2 3" key="1">
    <citation type="journal article" date="2019" name="New Phytol.">
        <title>Comparative genomics reveals unique wood-decay strategies and fruiting body development in the Schizophyllaceae.</title>
        <authorList>
            <person name="Almasi E."/>
            <person name="Sahu N."/>
            <person name="Krizsan K."/>
            <person name="Balint B."/>
            <person name="Kovacs G.M."/>
            <person name="Kiss B."/>
            <person name="Cseklye J."/>
            <person name="Drula E."/>
            <person name="Henrissat B."/>
            <person name="Nagy I."/>
            <person name="Chovatia M."/>
            <person name="Adam C."/>
            <person name="LaButti K."/>
            <person name="Lipzen A."/>
            <person name="Riley R."/>
            <person name="Grigoriev I.V."/>
            <person name="Nagy L.G."/>
        </authorList>
    </citation>
    <scope>NUCLEOTIDE SEQUENCE [LARGE SCALE GENOMIC DNA]</scope>
    <source>
        <strain evidence="2 3">NL-1724</strain>
    </source>
</reference>
<dbReference type="Proteomes" id="UP000320762">
    <property type="component" value="Unassembled WGS sequence"/>
</dbReference>
<evidence type="ECO:0000313" key="3">
    <source>
        <dbReference type="Proteomes" id="UP000320762"/>
    </source>
</evidence>
<sequence>MAAAAAPPQPLLGENFDSGHGDYATPRPALAAHPSWFSVRSTSSLPLYHEDHPPPAYASGSTSLAAAMPALANSSPGRRVQPVLHRIKARTHAVPRQVKTLCSALLLIMIVVLVICSLKKCTLTKTPSLTNLPSHYHPAVI</sequence>
<keyword evidence="1" id="KW-0472">Membrane</keyword>